<feature type="transmembrane region" description="Helical" evidence="1">
    <location>
        <begin position="164"/>
        <end position="184"/>
    </location>
</feature>
<keyword evidence="1" id="KW-1133">Transmembrane helix</keyword>
<dbReference type="AlphaFoldDB" id="A0A2Z4LRM8"/>
<feature type="transmembrane region" description="Helical" evidence="1">
    <location>
        <begin position="239"/>
        <end position="259"/>
    </location>
</feature>
<feature type="transmembrane region" description="Helical" evidence="1">
    <location>
        <begin position="387"/>
        <end position="406"/>
    </location>
</feature>
<reference evidence="2 3" key="1">
    <citation type="submission" date="2018-06" db="EMBL/GenBank/DDBJ databases">
        <title>Spongiibacterium sp. HME9304 Genome sequencing and assembly.</title>
        <authorList>
            <person name="Kang H."/>
            <person name="Kim H."/>
            <person name="Joh K."/>
        </authorList>
    </citation>
    <scope>NUCLEOTIDE SEQUENCE [LARGE SCALE GENOMIC DNA]</scope>
    <source>
        <strain evidence="2 3">HME9304</strain>
    </source>
</reference>
<evidence type="ECO:0000313" key="2">
    <source>
        <dbReference type="EMBL" id="AWX44545.1"/>
    </source>
</evidence>
<feature type="transmembrane region" description="Helical" evidence="1">
    <location>
        <begin position="65"/>
        <end position="88"/>
    </location>
</feature>
<dbReference type="InterPro" id="IPR049504">
    <property type="entry name" value="O-antigen_lig"/>
</dbReference>
<feature type="transmembrane region" description="Helical" evidence="1">
    <location>
        <begin position="271"/>
        <end position="291"/>
    </location>
</feature>
<organism evidence="2 3">
    <name type="scientific">Flagellimonas maritima</name>
    <dbReference type="NCBI Taxonomy" id="1383885"/>
    <lineage>
        <taxon>Bacteria</taxon>
        <taxon>Pseudomonadati</taxon>
        <taxon>Bacteroidota</taxon>
        <taxon>Flavobacteriia</taxon>
        <taxon>Flavobacteriales</taxon>
        <taxon>Flavobacteriaceae</taxon>
        <taxon>Flagellimonas</taxon>
    </lineage>
</organism>
<accession>A0A2Z4LRM8</accession>
<evidence type="ECO:0008006" key="4">
    <source>
        <dbReference type="Google" id="ProtNLM"/>
    </source>
</evidence>
<evidence type="ECO:0000256" key="1">
    <source>
        <dbReference type="SAM" id="Phobius"/>
    </source>
</evidence>
<dbReference type="KEGG" id="spon:HME9304_01548"/>
<feature type="transmembrane region" description="Helical" evidence="1">
    <location>
        <begin position="100"/>
        <end position="118"/>
    </location>
</feature>
<gene>
    <name evidence="2" type="ORF">HME9304_01548</name>
</gene>
<feature type="transmembrane region" description="Helical" evidence="1">
    <location>
        <begin position="130"/>
        <end position="152"/>
    </location>
</feature>
<dbReference type="EMBL" id="CP030104">
    <property type="protein sequence ID" value="AWX44545.1"/>
    <property type="molecule type" value="Genomic_DNA"/>
</dbReference>
<keyword evidence="3" id="KW-1185">Reference proteome</keyword>
<feature type="transmembrane region" description="Helical" evidence="1">
    <location>
        <begin position="363"/>
        <end position="381"/>
    </location>
</feature>
<dbReference type="Proteomes" id="UP000248536">
    <property type="component" value="Chromosome"/>
</dbReference>
<evidence type="ECO:0000313" key="3">
    <source>
        <dbReference type="Proteomes" id="UP000248536"/>
    </source>
</evidence>
<keyword evidence="1" id="KW-0472">Membrane</keyword>
<proteinExistence type="predicted"/>
<feature type="transmembrane region" description="Helical" evidence="1">
    <location>
        <begin position="12"/>
        <end position="33"/>
    </location>
</feature>
<feature type="transmembrane region" description="Helical" evidence="1">
    <location>
        <begin position="333"/>
        <end position="356"/>
    </location>
</feature>
<feature type="transmembrane region" description="Helical" evidence="1">
    <location>
        <begin position="39"/>
        <end position="58"/>
    </location>
</feature>
<sequence length="410" mass="47084">MRCILVIKVKHIDALIIFLMSIVLLVDSINGYFKLNNSSFTFPISQIYKTGILLLILLRLHRKAFFLFIIACTFSILFLPTILQFVQGYSVSIYSDSLKIVKYLTPIICFVYFRELFLQNRIWTIKKLFFFIRISYIIIVVNVLMKFVGLGFSLYRSGIGSKGYIYAGNEISTVFLILYAVLAFELIAKGKKIRFWVFFAFTINVAFVLGSKSAILGVLLVALLLRVRPLAILASSKKLGNFMVVSAVVIPLGIFWFLNRVVSSELFQNRILYYYNKVDLLTLILSSRNLYFQTAFDIYKNNYNTLEKLIGIGQSRYEEITGHTIEMDFLDIFFAYGVTGIFLFLGTILLACYLFYKRKDNVNYPFARLSYLFFILLVIISSLAGHVFSSGIAGIFIGFVFAMTYLRRVV</sequence>
<protein>
    <recommendedName>
        <fullName evidence="4">O-antigen ligase domain-containing protein</fullName>
    </recommendedName>
</protein>
<dbReference type="Pfam" id="PF13425">
    <property type="entry name" value="O-antigen_lig"/>
    <property type="match status" value="1"/>
</dbReference>
<dbReference type="OrthoDB" id="1437044at2"/>
<keyword evidence="1" id="KW-0812">Transmembrane</keyword>
<feature type="transmembrane region" description="Helical" evidence="1">
    <location>
        <begin position="196"/>
        <end position="227"/>
    </location>
</feature>
<name>A0A2Z4LRM8_9FLAO</name>